<dbReference type="EMBL" id="MCBR01009051">
    <property type="protein sequence ID" value="RKF73330.1"/>
    <property type="molecule type" value="Genomic_DNA"/>
</dbReference>
<evidence type="ECO:0000256" key="4">
    <source>
        <dbReference type="ARBA" id="ARBA00023136"/>
    </source>
</evidence>
<sequence>MMAEKVSSTLKISGVFSLGLLTGLSFSMSTLILPTILSVCTSSNTSNITRPLSKSSTNYLRTLTFLSSSSLFLAYILSPRSQKHPYLLWATLFASSSFIVDLYQCSQNCSHNSAKSQASVMDSNASTRVDRRLDSSYEVLSKVNQSDDDENEEKIGHCEESHYQLKSLVLFERVRTSLTGAGFIMSIVGILGDRFSGFTTGV</sequence>
<evidence type="ECO:0008006" key="9">
    <source>
        <dbReference type="Google" id="ProtNLM"/>
    </source>
</evidence>
<feature type="transmembrane region" description="Helical" evidence="6">
    <location>
        <begin position="12"/>
        <end position="39"/>
    </location>
</feature>
<evidence type="ECO:0000256" key="3">
    <source>
        <dbReference type="ARBA" id="ARBA00022989"/>
    </source>
</evidence>
<evidence type="ECO:0000256" key="2">
    <source>
        <dbReference type="ARBA" id="ARBA00022692"/>
    </source>
</evidence>
<dbReference type="AlphaFoldDB" id="A0A420IFL4"/>
<dbReference type="GO" id="GO:0005741">
    <property type="term" value="C:mitochondrial outer membrane"/>
    <property type="evidence" value="ECO:0007669"/>
    <property type="project" value="TreeGrafter"/>
</dbReference>
<keyword evidence="2 6" id="KW-0812">Transmembrane</keyword>
<evidence type="ECO:0000256" key="6">
    <source>
        <dbReference type="SAM" id="Phobius"/>
    </source>
</evidence>
<comment type="similarity">
    <text evidence="5">Belongs to the ATG33 family.</text>
</comment>
<dbReference type="OrthoDB" id="5336366at2759"/>
<dbReference type="GO" id="GO:0000422">
    <property type="term" value="P:autophagy of mitochondrion"/>
    <property type="evidence" value="ECO:0007669"/>
    <property type="project" value="TreeGrafter"/>
</dbReference>
<dbReference type="PANTHER" id="PTHR37278:SF1">
    <property type="entry name" value="AUTOPHAGY-RELATED PROTEIN 33-RELATED"/>
    <property type="match status" value="1"/>
</dbReference>
<keyword evidence="3 6" id="KW-1133">Transmembrane helix</keyword>
<keyword evidence="4 6" id="KW-0472">Membrane</keyword>
<dbReference type="InterPro" id="IPR051668">
    <property type="entry name" value="ATG33"/>
</dbReference>
<evidence type="ECO:0000313" key="7">
    <source>
        <dbReference type="EMBL" id="RKF73330.1"/>
    </source>
</evidence>
<protein>
    <recommendedName>
        <fullName evidence="9">Autophagy-related protein 33</fullName>
    </recommendedName>
</protein>
<comment type="subcellular location">
    <subcellularLocation>
        <location evidence="1">Membrane</location>
        <topology evidence="1">Multi-pass membrane protein</topology>
    </subcellularLocation>
</comment>
<dbReference type="PANTHER" id="PTHR37278">
    <property type="entry name" value="AUTOPHAGY-RELATED PROTEIN 33-RELATED"/>
    <property type="match status" value="1"/>
</dbReference>
<accession>A0A420IFL4</accession>
<feature type="transmembrane region" description="Helical" evidence="6">
    <location>
        <begin position="59"/>
        <end position="77"/>
    </location>
</feature>
<organism evidence="7 8">
    <name type="scientific">Golovinomyces cichoracearum</name>
    <dbReference type="NCBI Taxonomy" id="62708"/>
    <lineage>
        <taxon>Eukaryota</taxon>
        <taxon>Fungi</taxon>
        <taxon>Dikarya</taxon>
        <taxon>Ascomycota</taxon>
        <taxon>Pezizomycotina</taxon>
        <taxon>Leotiomycetes</taxon>
        <taxon>Erysiphales</taxon>
        <taxon>Erysiphaceae</taxon>
        <taxon>Golovinomyces</taxon>
    </lineage>
</organism>
<dbReference type="GO" id="GO:0016236">
    <property type="term" value="P:macroautophagy"/>
    <property type="evidence" value="ECO:0007669"/>
    <property type="project" value="TreeGrafter"/>
</dbReference>
<dbReference type="Proteomes" id="UP000285405">
    <property type="component" value="Unassembled WGS sequence"/>
</dbReference>
<evidence type="ECO:0000256" key="1">
    <source>
        <dbReference type="ARBA" id="ARBA00004141"/>
    </source>
</evidence>
<evidence type="ECO:0000313" key="8">
    <source>
        <dbReference type="Proteomes" id="UP000285405"/>
    </source>
</evidence>
<proteinExistence type="inferred from homology"/>
<reference evidence="7 8" key="1">
    <citation type="journal article" date="2018" name="BMC Genomics">
        <title>Comparative genome analyses reveal sequence features reflecting distinct modes of host-adaptation between dicot and monocot powdery mildew.</title>
        <authorList>
            <person name="Wu Y."/>
            <person name="Ma X."/>
            <person name="Pan Z."/>
            <person name="Kale S.D."/>
            <person name="Song Y."/>
            <person name="King H."/>
            <person name="Zhang Q."/>
            <person name="Presley C."/>
            <person name="Deng X."/>
            <person name="Wei C.I."/>
            <person name="Xiao S."/>
        </authorList>
    </citation>
    <scope>NUCLEOTIDE SEQUENCE [LARGE SCALE GENOMIC DNA]</scope>
    <source>
        <strain evidence="7">UCSC1</strain>
    </source>
</reference>
<name>A0A420IFL4_9PEZI</name>
<comment type="caution">
    <text evidence="7">The sequence shown here is derived from an EMBL/GenBank/DDBJ whole genome shotgun (WGS) entry which is preliminary data.</text>
</comment>
<evidence type="ECO:0000256" key="5">
    <source>
        <dbReference type="ARBA" id="ARBA00038013"/>
    </source>
</evidence>
<gene>
    <name evidence="7" type="ORF">GcC1_090014</name>
</gene>